<dbReference type="EMBL" id="CP111020">
    <property type="protein sequence ID" value="WAR15398.1"/>
    <property type="molecule type" value="Genomic_DNA"/>
</dbReference>
<dbReference type="Proteomes" id="UP001164746">
    <property type="component" value="Chromosome 9"/>
</dbReference>
<organism evidence="1 2">
    <name type="scientific">Mya arenaria</name>
    <name type="common">Soft-shell clam</name>
    <dbReference type="NCBI Taxonomy" id="6604"/>
    <lineage>
        <taxon>Eukaryota</taxon>
        <taxon>Metazoa</taxon>
        <taxon>Spiralia</taxon>
        <taxon>Lophotrochozoa</taxon>
        <taxon>Mollusca</taxon>
        <taxon>Bivalvia</taxon>
        <taxon>Autobranchia</taxon>
        <taxon>Heteroconchia</taxon>
        <taxon>Euheterodonta</taxon>
        <taxon>Imparidentia</taxon>
        <taxon>Neoheterodontei</taxon>
        <taxon>Myida</taxon>
        <taxon>Myoidea</taxon>
        <taxon>Myidae</taxon>
        <taxon>Mya</taxon>
    </lineage>
</organism>
<sequence>MKLLQTLFSIYFNKTEGQLFLNKEWKIYAFVCEKRKRTSACDIHNQRDTGKSLSCRLIQSLLKNEKRPKRQFLERNGMDRKVVCFLDEDRLVLLSMLHEDHLESGILNCPLETPPRRVSCGWFHTRCPPSPPGAASKNRYPSHLSCEDDMVEGVHS</sequence>
<gene>
    <name evidence="1" type="ORF">MAR_005503</name>
</gene>
<protein>
    <submittedName>
        <fullName evidence="1">Uncharacterized protein</fullName>
    </submittedName>
</protein>
<evidence type="ECO:0000313" key="2">
    <source>
        <dbReference type="Proteomes" id="UP001164746"/>
    </source>
</evidence>
<reference evidence="1" key="1">
    <citation type="submission" date="2022-11" db="EMBL/GenBank/DDBJ databases">
        <title>Centuries of genome instability and evolution in soft-shell clam transmissible cancer (bioRxiv).</title>
        <authorList>
            <person name="Hart S.F.M."/>
            <person name="Yonemitsu M.A."/>
            <person name="Giersch R.M."/>
            <person name="Beal B.F."/>
            <person name="Arriagada G."/>
            <person name="Davis B.W."/>
            <person name="Ostrander E.A."/>
            <person name="Goff S.P."/>
            <person name="Metzger M.J."/>
        </authorList>
    </citation>
    <scope>NUCLEOTIDE SEQUENCE</scope>
    <source>
        <strain evidence="1">MELC-2E11</strain>
        <tissue evidence="1">Siphon/mantle</tissue>
    </source>
</reference>
<keyword evidence="2" id="KW-1185">Reference proteome</keyword>
<accession>A0ABY7F3W3</accession>
<proteinExistence type="predicted"/>
<evidence type="ECO:0000313" key="1">
    <source>
        <dbReference type="EMBL" id="WAR15398.1"/>
    </source>
</evidence>
<name>A0ABY7F3W3_MYAAR</name>